<organism evidence="3">
    <name type="scientific">Brevibacillus laterosporus</name>
    <name type="common">Bacillus laterosporus</name>
    <dbReference type="NCBI Taxonomy" id="1465"/>
    <lineage>
        <taxon>Bacteria</taxon>
        <taxon>Bacillati</taxon>
        <taxon>Bacillota</taxon>
        <taxon>Bacilli</taxon>
        <taxon>Bacillales</taxon>
        <taxon>Paenibacillaceae</taxon>
        <taxon>Brevibacillus</taxon>
    </lineage>
</organism>
<reference evidence="3" key="1">
    <citation type="submission" date="2015-03" db="EMBL/GenBank/DDBJ databases">
        <title>MIGS Cultured Bacterial/Archaeal sample from Brevibacillus laterosporus.</title>
        <authorList>
            <person name="Zeng D."/>
            <person name="Zhu L."/>
            <person name="Dong G."/>
            <person name="Ye W."/>
            <person name="Ren D."/>
            <person name="Wu L."/>
            <person name="Xu J."/>
            <person name="Li G."/>
            <person name="Guo L."/>
        </authorList>
    </citation>
    <scope>NUCLEOTIDE SEQUENCE</scope>
    <source>
        <strain evidence="3">B9</strain>
    </source>
</reference>
<keyword evidence="2" id="KW-1133">Transmembrane helix</keyword>
<dbReference type="AlphaFoldDB" id="A0A0F7C0A7"/>
<evidence type="ECO:0000256" key="2">
    <source>
        <dbReference type="SAM" id="Phobius"/>
    </source>
</evidence>
<accession>A0A0F7C0A7</accession>
<proteinExistence type="predicted"/>
<protein>
    <submittedName>
        <fullName evidence="3">Uncharacterized protein</fullName>
    </submittedName>
</protein>
<dbReference type="EMBL" id="CP011074">
    <property type="protein sequence ID" value="AKF94752.1"/>
    <property type="molecule type" value="Genomic_DNA"/>
</dbReference>
<keyword evidence="2" id="KW-0472">Membrane</keyword>
<evidence type="ECO:0000313" key="3">
    <source>
        <dbReference type="EMBL" id="AKF94752.1"/>
    </source>
</evidence>
<sequence length="374" mass="41438">MDRNDVGGLILAKNHETKSELGKIIVVFGTVLGIGVGSIFWLSHFVFDSKNATAVITTAHPEAAKNAGSEGVPKLSEPESSESQPSPPVVDKVNNPSETVFEPFYASLQMDEYVAVYNQDGTEKVLSLDLTKEEVKTLLGNPKSESYVDNGTRSLCYRYGSLSIFFDDEDQSISYMTYEGTKELLNKQWLSSLTKTLGSGDVNFYESPTRNTMVKVDHYPETDEVVVYLSKQHPQNQSVTAPSTEQPHVVQTPAPTLQNANTSTEEQMNTNGGYLLSPGEEIVIENIQVTNGSRVHTAKYNIYVNYHFAFNSPNMVKVITDPEKNLELMPGETATVQIKVKASKNAPKASYRFIVSLRQGWSMQPLKDFTVEVK</sequence>
<gene>
    <name evidence="3" type="ORF">EX87_14800</name>
</gene>
<name>A0A0F7C0A7_BRELA</name>
<feature type="transmembrane region" description="Helical" evidence="2">
    <location>
        <begin position="21"/>
        <end position="42"/>
    </location>
</feature>
<feature type="region of interest" description="Disordered" evidence="1">
    <location>
        <begin position="62"/>
        <end position="94"/>
    </location>
</feature>
<keyword evidence="2" id="KW-0812">Transmembrane</keyword>
<evidence type="ECO:0000256" key="1">
    <source>
        <dbReference type="SAM" id="MobiDB-lite"/>
    </source>
</evidence>